<proteinExistence type="predicted"/>
<name>A0A806LC99_LACPA</name>
<evidence type="ECO:0000313" key="2">
    <source>
        <dbReference type="Proteomes" id="UP000019441"/>
    </source>
</evidence>
<evidence type="ECO:0000313" key="1">
    <source>
        <dbReference type="EMBL" id="AHJ33671.1"/>
    </source>
</evidence>
<sequence>MNALKTLTDAINTIPDMPQRVSMGFLSADESLSIYPTKNGSVIDEDFAGNQETRLYYEVAIRTKDQQLGNTIMWLVSDFVKHLKELPSDDFHFDKIETTSEPSITQADSRGFFVYTIDIAMNVTANKYEE</sequence>
<reference evidence="1 2" key="1">
    <citation type="journal article" date="2014" name="Genome Announc.">
        <title>Whole Genome Sequence of the Probiotic Strain Lactobacillus paracasei N1115, Isolated from Traditional Chinese Fermented Milk.</title>
        <authorList>
            <person name="Wang S."/>
            <person name="Zhu H."/>
            <person name="He F."/>
            <person name="Luo Y."/>
            <person name="Kang Z."/>
            <person name="Lu C."/>
            <person name="Feng L."/>
            <person name="Lu X."/>
            <person name="Xue Y."/>
            <person name="Wang H."/>
        </authorList>
    </citation>
    <scope>NUCLEOTIDE SEQUENCE [LARGE SCALE GENOMIC DNA]</scope>
    <source>
        <strain evidence="1 2">N1115</strain>
    </source>
</reference>
<gene>
    <name evidence="1" type="ORF">AF91_11020</name>
</gene>
<dbReference type="Proteomes" id="UP000019441">
    <property type="component" value="Chromosome"/>
</dbReference>
<accession>A0A806LC99</accession>
<dbReference type="RefSeq" id="WP_025376245.1">
    <property type="nucleotide sequence ID" value="NZ_CP007122.1"/>
</dbReference>
<dbReference type="Pfam" id="PF12691">
    <property type="entry name" value="Phage_tail_terminator_6"/>
    <property type="match status" value="1"/>
</dbReference>
<dbReference type="KEGG" id="lpq:AF91_11020"/>
<dbReference type="InterPro" id="IPR024411">
    <property type="entry name" value="Tail_terminator_phage"/>
</dbReference>
<dbReference type="AlphaFoldDB" id="A0A806LC99"/>
<organism evidence="1 2">
    <name type="scientific">Lacticaseibacillus paracasei N1115</name>
    <dbReference type="NCBI Taxonomy" id="1446494"/>
    <lineage>
        <taxon>Bacteria</taxon>
        <taxon>Bacillati</taxon>
        <taxon>Bacillota</taxon>
        <taxon>Bacilli</taxon>
        <taxon>Lactobacillales</taxon>
        <taxon>Lactobacillaceae</taxon>
        <taxon>Lacticaseibacillus</taxon>
    </lineage>
</organism>
<dbReference type="EMBL" id="CP007122">
    <property type="protein sequence ID" value="AHJ33671.1"/>
    <property type="molecule type" value="Genomic_DNA"/>
</dbReference>
<protein>
    <submittedName>
        <fullName evidence="1">Capsid protein</fullName>
    </submittedName>
</protein>